<evidence type="ECO:0000256" key="8">
    <source>
        <dbReference type="PROSITE-ProRule" id="PRU10010"/>
    </source>
</evidence>
<proteinExistence type="inferred from homology"/>
<keyword evidence="5 7" id="KW-0560">Oxidoreductase</keyword>
<evidence type="ECO:0000313" key="11">
    <source>
        <dbReference type="Proteomes" id="UP000195305"/>
    </source>
</evidence>
<keyword evidence="3 7" id="KW-0028">Amino-acid biosynthesis</keyword>
<dbReference type="GO" id="GO:0005737">
    <property type="term" value="C:cytoplasm"/>
    <property type="evidence" value="ECO:0007669"/>
    <property type="project" value="UniProtKB-SubCell"/>
</dbReference>
<evidence type="ECO:0000259" key="9">
    <source>
        <dbReference type="SMART" id="SM00859"/>
    </source>
</evidence>
<dbReference type="EC" id="1.2.1.38" evidence="7"/>
<evidence type="ECO:0000256" key="2">
    <source>
        <dbReference type="ARBA" id="ARBA00022571"/>
    </source>
</evidence>
<dbReference type="InterPro" id="IPR023013">
    <property type="entry name" value="AGPR_AS"/>
</dbReference>
<comment type="similarity">
    <text evidence="7">Belongs to the NAGSA dehydrogenase family. Type 1 subfamily.</text>
</comment>
<dbReference type="GO" id="GO:0051287">
    <property type="term" value="F:NAD binding"/>
    <property type="evidence" value="ECO:0007669"/>
    <property type="project" value="InterPro"/>
</dbReference>
<keyword evidence="11" id="KW-1185">Reference proteome</keyword>
<dbReference type="PANTHER" id="PTHR32338:SF10">
    <property type="entry name" value="N-ACETYL-GAMMA-GLUTAMYL-PHOSPHATE REDUCTASE, CHLOROPLASTIC-RELATED"/>
    <property type="match status" value="1"/>
</dbReference>
<dbReference type="HAMAP" id="MF_00150">
    <property type="entry name" value="ArgC_type1"/>
    <property type="match status" value="1"/>
</dbReference>
<comment type="function">
    <text evidence="7">Catalyzes the NADPH-dependent reduction of N-acetyl-5-glutamyl phosphate to yield N-acetyl-L-glutamate 5-semialdehyde.</text>
</comment>
<keyword evidence="4 7" id="KW-0521">NADP</keyword>
<sequence>MIKVGIIGASGYAGAELYRLLLGHKDVNIIAISSQSYEGKMISDLYPSFYGRFDMMLTNDQEVLENAEMIFASLPHGLSEKYAKVCDEKGKKFIDLGADFRLDHEKDYQQWYLHDYQYPDLHEKQVYGLSEVNREQIKKATIIGNPGCYPTSITLGLYPLLKHHIQKDEKIIIDSKSGTTGAGKSLTEDTHFPKCNESFHPYKIASHRHTPEIEQELSKMAHQNIEVVFTPHLLPVNRGIISTIYVSLKDSVSWEAVYDIYQKTYQDEYFVRVLPTGKVADLKFVQYSNFCDISLHYDARYHQLIIVSTIDNMVKGAAGQAIQNMNLMYDLDEKEGLMMIPASF</sequence>
<evidence type="ECO:0000256" key="4">
    <source>
        <dbReference type="ARBA" id="ARBA00022857"/>
    </source>
</evidence>
<dbReference type="OrthoDB" id="9801289at2"/>
<dbReference type="PANTHER" id="PTHR32338">
    <property type="entry name" value="N-ACETYL-GAMMA-GLUTAMYL-PHOSPHATE REDUCTASE, CHLOROPLASTIC-RELATED-RELATED"/>
    <property type="match status" value="1"/>
</dbReference>
<dbReference type="InterPro" id="IPR000706">
    <property type="entry name" value="AGPR_type-1"/>
</dbReference>
<evidence type="ECO:0000256" key="1">
    <source>
        <dbReference type="ARBA" id="ARBA00004862"/>
    </source>
</evidence>
<dbReference type="Gene3D" id="3.30.360.10">
    <property type="entry name" value="Dihydrodipicolinate Reductase, domain 2"/>
    <property type="match status" value="1"/>
</dbReference>
<dbReference type="SUPFAM" id="SSF55347">
    <property type="entry name" value="Glyceraldehyde-3-phosphate dehydrogenase-like, C-terminal domain"/>
    <property type="match status" value="1"/>
</dbReference>
<dbReference type="Pfam" id="PF01118">
    <property type="entry name" value="Semialdhyde_dh"/>
    <property type="match status" value="1"/>
</dbReference>
<dbReference type="Gene3D" id="3.40.50.720">
    <property type="entry name" value="NAD(P)-binding Rossmann-like Domain"/>
    <property type="match status" value="1"/>
</dbReference>
<dbReference type="Pfam" id="PF22698">
    <property type="entry name" value="Semialdhyde_dhC_1"/>
    <property type="match status" value="1"/>
</dbReference>
<organism evidence="10 11">
    <name type="scientific">Massilimicrobiota timonensis</name>
    <dbReference type="NCBI Taxonomy" id="1776392"/>
    <lineage>
        <taxon>Bacteria</taxon>
        <taxon>Bacillati</taxon>
        <taxon>Bacillota</taxon>
        <taxon>Erysipelotrichia</taxon>
        <taxon>Erysipelotrichales</taxon>
        <taxon>Erysipelotrichaceae</taxon>
        <taxon>Massilimicrobiota</taxon>
    </lineage>
</organism>
<dbReference type="InterPro" id="IPR058924">
    <property type="entry name" value="AGPR_dimerisation_dom"/>
</dbReference>
<gene>
    <name evidence="7" type="primary">argC</name>
    <name evidence="10" type="ORF">B5E75_01785</name>
</gene>
<dbReference type="UniPathway" id="UPA00068">
    <property type="reaction ID" value="UER00108"/>
</dbReference>
<keyword evidence="2 7" id="KW-0055">Arginine biosynthesis</keyword>
<comment type="caution">
    <text evidence="10">The sequence shown here is derived from an EMBL/GenBank/DDBJ whole genome shotgun (WGS) entry which is preliminary data.</text>
</comment>
<evidence type="ECO:0000256" key="3">
    <source>
        <dbReference type="ARBA" id="ARBA00022605"/>
    </source>
</evidence>
<dbReference type="GO" id="GO:0006526">
    <property type="term" value="P:L-arginine biosynthetic process"/>
    <property type="evidence" value="ECO:0007669"/>
    <property type="project" value="UniProtKB-UniRule"/>
</dbReference>
<dbReference type="SMART" id="SM00859">
    <property type="entry name" value="Semialdhyde_dh"/>
    <property type="match status" value="1"/>
</dbReference>
<reference evidence="10 11" key="1">
    <citation type="journal article" date="2018" name="BMC Genomics">
        <title>Whole genome sequencing and function prediction of 133 gut anaerobes isolated from chicken caecum in pure cultures.</title>
        <authorList>
            <person name="Medvecky M."/>
            <person name="Cejkova D."/>
            <person name="Polansky O."/>
            <person name="Karasova D."/>
            <person name="Kubasova T."/>
            <person name="Cizek A."/>
            <person name="Rychlik I."/>
        </authorList>
    </citation>
    <scope>NUCLEOTIDE SEQUENCE [LARGE SCALE GENOMIC DNA]</scope>
    <source>
        <strain evidence="10 11">An13</strain>
    </source>
</reference>
<comment type="catalytic activity">
    <reaction evidence="6 7">
        <text>N-acetyl-L-glutamate 5-semialdehyde + phosphate + NADP(+) = N-acetyl-L-glutamyl 5-phosphate + NADPH + H(+)</text>
        <dbReference type="Rhea" id="RHEA:21588"/>
        <dbReference type="ChEBI" id="CHEBI:15378"/>
        <dbReference type="ChEBI" id="CHEBI:29123"/>
        <dbReference type="ChEBI" id="CHEBI:43474"/>
        <dbReference type="ChEBI" id="CHEBI:57783"/>
        <dbReference type="ChEBI" id="CHEBI:57936"/>
        <dbReference type="ChEBI" id="CHEBI:58349"/>
        <dbReference type="EC" id="1.2.1.38"/>
    </reaction>
</comment>
<feature type="domain" description="Semialdehyde dehydrogenase NAD-binding" evidence="9">
    <location>
        <begin position="3"/>
        <end position="140"/>
    </location>
</feature>
<dbReference type="GO" id="GO:0003942">
    <property type="term" value="F:N-acetyl-gamma-glutamyl-phosphate reductase activity"/>
    <property type="evidence" value="ECO:0007669"/>
    <property type="project" value="UniProtKB-UniRule"/>
</dbReference>
<dbReference type="SUPFAM" id="SSF51735">
    <property type="entry name" value="NAD(P)-binding Rossmann-fold domains"/>
    <property type="match status" value="1"/>
</dbReference>
<name>A0A1Y4T259_9FIRM</name>
<comment type="subcellular location">
    <subcellularLocation>
        <location evidence="7">Cytoplasm</location>
    </subcellularLocation>
</comment>
<protein>
    <recommendedName>
        <fullName evidence="7">N-acetyl-gamma-glutamyl-phosphate reductase</fullName>
        <shortName evidence="7">AGPR</shortName>
        <ecNumber evidence="7">1.2.1.38</ecNumber>
    </recommendedName>
    <alternativeName>
        <fullName evidence="7">N-acetyl-glutamate semialdehyde dehydrogenase</fullName>
        <shortName evidence="7">NAGSA dehydrogenase</shortName>
    </alternativeName>
</protein>
<dbReference type="AlphaFoldDB" id="A0A1Y4T259"/>
<dbReference type="NCBIfam" id="TIGR01850">
    <property type="entry name" value="argC"/>
    <property type="match status" value="1"/>
</dbReference>
<dbReference type="EMBL" id="NFLJ01000003">
    <property type="protein sequence ID" value="OUQ36279.1"/>
    <property type="molecule type" value="Genomic_DNA"/>
</dbReference>
<feature type="active site" evidence="7 8">
    <location>
        <position position="148"/>
    </location>
</feature>
<dbReference type="RefSeq" id="WP_087357081.1">
    <property type="nucleotide sequence ID" value="NZ_NFLJ01000003.1"/>
</dbReference>
<evidence type="ECO:0000313" key="10">
    <source>
        <dbReference type="EMBL" id="OUQ36279.1"/>
    </source>
</evidence>
<dbReference type="CDD" id="cd17895">
    <property type="entry name" value="AGPR_1_N"/>
    <property type="match status" value="1"/>
</dbReference>
<evidence type="ECO:0000256" key="5">
    <source>
        <dbReference type="ARBA" id="ARBA00023002"/>
    </source>
</evidence>
<dbReference type="GO" id="GO:0070401">
    <property type="term" value="F:NADP+ binding"/>
    <property type="evidence" value="ECO:0007669"/>
    <property type="project" value="InterPro"/>
</dbReference>
<dbReference type="InterPro" id="IPR000534">
    <property type="entry name" value="Semialdehyde_DH_NAD-bd"/>
</dbReference>
<dbReference type="InterPro" id="IPR050085">
    <property type="entry name" value="AGPR"/>
</dbReference>
<comment type="pathway">
    <text evidence="1 7">Amino-acid biosynthesis; L-arginine biosynthesis; N(2)-acetyl-L-ornithine from L-glutamate: step 3/4.</text>
</comment>
<dbReference type="PROSITE" id="PS01224">
    <property type="entry name" value="ARGC"/>
    <property type="match status" value="1"/>
</dbReference>
<evidence type="ECO:0000256" key="7">
    <source>
        <dbReference type="HAMAP-Rule" id="MF_00150"/>
    </source>
</evidence>
<accession>A0A1Y4T259</accession>
<dbReference type="Proteomes" id="UP000195305">
    <property type="component" value="Unassembled WGS sequence"/>
</dbReference>
<dbReference type="CDD" id="cd23934">
    <property type="entry name" value="AGPR_1_C"/>
    <property type="match status" value="1"/>
</dbReference>
<dbReference type="InterPro" id="IPR036291">
    <property type="entry name" value="NAD(P)-bd_dom_sf"/>
</dbReference>
<keyword evidence="7" id="KW-0963">Cytoplasm</keyword>
<dbReference type="FunFam" id="3.30.360.10:FF:000014">
    <property type="entry name" value="N-acetyl-gamma-glutamyl-phosphate reductase"/>
    <property type="match status" value="1"/>
</dbReference>
<evidence type="ECO:0000256" key="6">
    <source>
        <dbReference type="ARBA" id="ARBA00050557"/>
    </source>
</evidence>